<evidence type="ECO:0000259" key="1">
    <source>
        <dbReference type="PROSITE" id="PS50994"/>
    </source>
</evidence>
<protein>
    <submittedName>
        <fullName evidence="2">Retrovirus-related Pol polyprotein from transposon TNT 1-94</fullName>
    </submittedName>
</protein>
<dbReference type="InterPro" id="IPR012337">
    <property type="entry name" value="RNaseH-like_sf"/>
</dbReference>
<dbReference type="AlphaFoldDB" id="A0AAW2WVU8"/>
<dbReference type="PROSITE" id="PS50994">
    <property type="entry name" value="INTEGRASE"/>
    <property type="match status" value="1"/>
</dbReference>
<dbReference type="InterPro" id="IPR025724">
    <property type="entry name" value="GAG-pre-integrase_dom"/>
</dbReference>
<dbReference type="PANTHER" id="PTHR42648">
    <property type="entry name" value="TRANSPOSASE, PUTATIVE-RELATED"/>
    <property type="match status" value="1"/>
</dbReference>
<dbReference type="Pfam" id="PF00665">
    <property type="entry name" value="rve"/>
    <property type="match status" value="1"/>
</dbReference>
<dbReference type="GO" id="GO:0015074">
    <property type="term" value="P:DNA integration"/>
    <property type="evidence" value="ECO:0007669"/>
    <property type="project" value="InterPro"/>
</dbReference>
<sequence length="214" mass="24561">MYHYLGRTVIGTAAATSTDDRESKEMKLWHMRLGHAGEKSLNLLIKQGLLKGVRSSKLDFCEHCVKGKQTRVKFGTAIHNTQGILDYVHSDVWGPSKTSSLGGKHYYVTFVDDYSRRVWVYTMKIKDEVLGVFCRWKKMMETQTGKRIKCLRTDNGGEYRSDPFEKICKDEGIVRHFTVRHTPQQNGVAERMNRTLLEKVRCMLSNAGLDRILG</sequence>
<gene>
    <name evidence="2" type="ORF">Slati_1744300</name>
</gene>
<dbReference type="InterPro" id="IPR001584">
    <property type="entry name" value="Integrase_cat-core"/>
</dbReference>
<feature type="domain" description="Integrase catalytic" evidence="1">
    <location>
        <begin position="74"/>
        <end position="214"/>
    </location>
</feature>
<reference evidence="2" key="1">
    <citation type="submission" date="2020-06" db="EMBL/GenBank/DDBJ databases">
        <authorList>
            <person name="Li T."/>
            <person name="Hu X."/>
            <person name="Zhang T."/>
            <person name="Song X."/>
            <person name="Zhang H."/>
            <person name="Dai N."/>
            <person name="Sheng W."/>
            <person name="Hou X."/>
            <person name="Wei L."/>
        </authorList>
    </citation>
    <scope>NUCLEOTIDE SEQUENCE</scope>
    <source>
        <strain evidence="2">KEN1</strain>
        <tissue evidence="2">Leaf</tissue>
    </source>
</reference>
<dbReference type="InterPro" id="IPR036397">
    <property type="entry name" value="RNaseH_sf"/>
</dbReference>
<dbReference type="PANTHER" id="PTHR42648:SF28">
    <property type="entry name" value="TRANSPOSON-ENCODED PROTEIN WITH RIBONUCLEASE H-LIKE AND RETROVIRUS ZINC FINGER-LIKE DOMAINS"/>
    <property type="match status" value="1"/>
</dbReference>
<proteinExistence type="predicted"/>
<organism evidence="2">
    <name type="scientific">Sesamum latifolium</name>
    <dbReference type="NCBI Taxonomy" id="2727402"/>
    <lineage>
        <taxon>Eukaryota</taxon>
        <taxon>Viridiplantae</taxon>
        <taxon>Streptophyta</taxon>
        <taxon>Embryophyta</taxon>
        <taxon>Tracheophyta</taxon>
        <taxon>Spermatophyta</taxon>
        <taxon>Magnoliopsida</taxon>
        <taxon>eudicotyledons</taxon>
        <taxon>Gunneridae</taxon>
        <taxon>Pentapetalae</taxon>
        <taxon>asterids</taxon>
        <taxon>lamiids</taxon>
        <taxon>Lamiales</taxon>
        <taxon>Pedaliaceae</taxon>
        <taxon>Sesamum</taxon>
    </lineage>
</organism>
<evidence type="ECO:0000313" key="2">
    <source>
        <dbReference type="EMBL" id="KAL0446164.1"/>
    </source>
</evidence>
<dbReference type="GO" id="GO:0003676">
    <property type="term" value="F:nucleic acid binding"/>
    <property type="evidence" value="ECO:0007669"/>
    <property type="project" value="InterPro"/>
</dbReference>
<dbReference type="Pfam" id="PF13976">
    <property type="entry name" value="gag_pre-integrs"/>
    <property type="match status" value="1"/>
</dbReference>
<reference evidence="2" key="2">
    <citation type="journal article" date="2024" name="Plant">
        <title>Genomic evolution and insights into agronomic trait innovations of Sesamum species.</title>
        <authorList>
            <person name="Miao H."/>
            <person name="Wang L."/>
            <person name="Qu L."/>
            <person name="Liu H."/>
            <person name="Sun Y."/>
            <person name="Le M."/>
            <person name="Wang Q."/>
            <person name="Wei S."/>
            <person name="Zheng Y."/>
            <person name="Lin W."/>
            <person name="Duan Y."/>
            <person name="Cao H."/>
            <person name="Xiong S."/>
            <person name="Wang X."/>
            <person name="Wei L."/>
            <person name="Li C."/>
            <person name="Ma Q."/>
            <person name="Ju M."/>
            <person name="Zhao R."/>
            <person name="Li G."/>
            <person name="Mu C."/>
            <person name="Tian Q."/>
            <person name="Mei H."/>
            <person name="Zhang T."/>
            <person name="Gao T."/>
            <person name="Zhang H."/>
        </authorList>
    </citation>
    <scope>NUCLEOTIDE SEQUENCE</scope>
    <source>
        <strain evidence="2">KEN1</strain>
    </source>
</reference>
<name>A0AAW2WVU8_9LAMI</name>
<comment type="caution">
    <text evidence="2">The sequence shown here is derived from an EMBL/GenBank/DDBJ whole genome shotgun (WGS) entry which is preliminary data.</text>
</comment>
<dbReference type="Gene3D" id="3.30.420.10">
    <property type="entry name" value="Ribonuclease H-like superfamily/Ribonuclease H"/>
    <property type="match status" value="1"/>
</dbReference>
<dbReference type="SUPFAM" id="SSF53098">
    <property type="entry name" value="Ribonuclease H-like"/>
    <property type="match status" value="1"/>
</dbReference>
<accession>A0AAW2WVU8</accession>
<dbReference type="EMBL" id="JACGWN010000006">
    <property type="protein sequence ID" value="KAL0446164.1"/>
    <property type="molecule type" value="Genomic_DNA"/>
</dbReference>
<dbReference type="InterPro" id="IPR039537">
    <property type="entry name" value="Retrotran_Ty1/copia-like"/>
</dbReference>